<proteinExistence type="predicted"/>
<comment type="caution">
    <text evidence="1">The sequence shown here is derived from an EMBL/GenBank/DDBJ whole genome shotgun (WGS) entry which is preliminary data.</text>
</comment>
<accession>M7NYU1</accession>
<dbReference type="Proteomes" id="UP000011919">
    <property type="component" value="Unassembled WGS sequence"/>
</dbReference>
<dbReference type="RefSeq" id="WP_008298469.1">
    <property type="nucleotide sequence ID" value="NZ_AOFT01000005.1"/>
</dbReference>
<dbReference type="OrthoDB" id="9800461at2"/>
<dbReference type="eggNOG" id="COG4430">
    <property type="taxonomic scope" value="Bacteria"/>
</dbReference>
<evidence type="ECO:0000313" key="2">
    <source>
        <dbReference type="Proteomes" id="UP000011919"/>
    </source>
</evidence>
<name>M7NYU1_9BACL</name>
<dbReference type="AlphaFoldDB" id="M7NYU1"/>
<dbReference type="EMBL" id="AOFT01000005">
    <property type="protein sequence ID" value="EMR06820.1"/>
    <property type="molecule type" value="Genomic_DNA"/>
</dbReference>
<reference evidence="1 2" key="1">
    <citation type="journal article" date="2013" name="Genome Announc.">
        <title>Draft Genome Sequence of Bhargavaea cecembensis Strain DSE10T, Isolated from a Deep-Sea Sediment Sample Collected at a Depth of 5,904 m from the Chagos-Laccadive Ridge System in the Indian Ocean.</title>
        <authorList>
            <person name="Shivaji S."/>
            <person name="Ara S."/>
            <person name="Begum Z."/>
            <person name="Ruth M."/>
            <person name="Singh A."/>
            <person name="Kumar Pinnaka A."/>
        </authorList>
    </citation>
    <scope>NUCLEOTIDE SEQUENCE [LARGE SCALE GENOMIC DNA]</scope>
    <source>
        <strain evidence="1 2">DSE10</strain>
    </source>
</reference>
<evidence type="ECO:0008006" key="3">
    <source>
        <dbReference type="Google" id="ProtNLM"/>
    </source>
</evidence>
<organism evidence="1 2">
    <name type="scientific">Bhargavaea cecembensis DSE10</name>
    <dbReference type="NCBI Taxonomy" id="1235279"/>
    <lineage>
        <taxon>Bacteria</taxon>
        <taxon>Bacillati</taxon>
        <taxon>Bacillota</taxon>
        <taxon>Bacilli</taxon>
        <taxon>Bacillales</taxon>
        <taxon>Caryophanaceae</taxon>
        <taxon>Bhargavaea</taxon>
    </lineage>
</organism>
<dbReference type="PATRIC" id="fig|1235279.3.peg.1351"/>
<evidence type="ECO:0000313" key="1">
    <source>
        <dbReference type="EMBL" id="EMR06820.1"/>
    </source>
</evidence>
<keyword evidence="2" id="KW-1185">Reference proteome</keyword>
<gene>
    <name evidence="1" type="ORF">C772_01349</name>
</gene>
<protein>
    <recommendedName>
        <fullName evidence="3">DUF3052 domain-containing protein</fullName>
    </recommendedName>
</protein>
<sequence>MEAEKILKKLQYKDGGAPVLILGAPESYSEVMEAIGARVDTEPAEDSYAFIQIFGTTNQAIRDAVEKSSGLLSDDALFWLCYPKKSSKAYQSDCSRETVAQIPADFGYEPVRQVAIDDDWSALRYRKVSDIKKMTRSFAYTEEGKKRTEDKS</sequence>